<dbReference type="EMBL" id="JBBXMP010000018">
    <property type="protein sequence ID" value="KAL0068390.1"/>
    <property type="molecule type" value="Genomic_DNA"/>
</dbReference>
<dbReference type="GO" id="GO:0004788">
    <property type="term" value="F:thiamine diphosphokinase activity"/>
    <property type="evidence" value="ECO:0007669"/>
    <property type="project" value="UniProtKB-EC"/>
</dbReference>
<evidence type="ECO:0000256" key="2">
    <source>
        <dbReference type="ARBA" id="ARBA00022741"/>
    </source>
</evidence>
<keyword evidence="3" id="KW-0418">Kinase</keyword>
<dbReference type="InterPro" id="IPR036371">
    <property type="entry name" value="TPK_B1-bd_sf"/>
</dbReference>
<keyword evidence="2" id="KW-0547">Nucleotide-binding</keyword>
<reference evidence="6 7" key="1">
    <citation type="submission" date="2024-05" db="EMBL/GenBank/DDBJ databases">
        <title>A draft genome resource for the thread blight pathogen Marasmius tenuissimus strain MS-2.</title>
        <authorList>
            <person name="Yulfo-Soto G.E."/>
            <person name="Baruah I.K."/>
            <person name="Amoako-Attah I."/>
            <person name="Bukari Y."/>
            <person name="Meinhardt L.W."/>
            <person name="Bailey B.A."/>
            <person name="Cohen S.P."/>
        </authorList>
    </citation>
    <scope>NUCLEOTIDE SEQUENCE [LARGE SCALE GENOMIC DNA]</scope>
    <source>
        <strain evidence="6 7">MS-2</strain>
    </source>
</reference>
<evidence type="ECO:0000256" key="1">
    <source>
        <dbReference type="ARBA" id="ARBA00022679"/>
    </source>
</evidence>
<protein>
    <submittedName>
        <fullName evidence="6">Thiamine pyrophosphokinase</fullName>
        <ecNumber evidence="6">2.7.6.2</ecNumber>
    </submittedName>
</protein>
<dbReference type="SUPFAM" id="SSF63862">
    <property type="entry name" value="Thiamin pyrophosphokinase, substrate-binding domain"/>
    <property type="match status" value="1"/>
</dbReference>
<proteinExistence type="predicted"/>
<dbReference type="EC" id="2.7.6.2" evidence="6"/>
<dbReference type="Pfam" id="PF04263">
    <property type="entry name" value="TPK_catalytic"/>
    <property type="match status" value="1"/>
</dbReference>
<dbReference type="PANTHER" id="PTHR13622:SF8">
    <property type="entry name" value="THIAMIN PYROPHOSPHOKINASE 1"/>
    <property type="match status" value="1"/>
</dbReference>
<keyword evidence="7" id="KW-1185">Reference proteome</keyword>
<organism evidence="6 7">
    <name type="scientific">Marasmius tenuissimus</name>
    <dbReference type="NCBI Taxonomy" id="585030"/>
    <lineage>
        <taxon>Eukaryota</taxon>
        <taxon>Fungi</taxon>
        <taxon>Dikarya</taxon>
        <taxon>Basidiomycota</taxon>
        <taxon>Agaricomycotina</taxon>
        <taxon>Agaricomycetes</taxon>
        <taxon>Agaricomycetidae</taxon>
        <taxon>Agaricales</taxon>
        <taxon>Marasmiineae</taxon>
        <taxon>Marasmiaceae</taxon>
        <taxon>Marasmius</taxon>
    </lineage>
</organism>
<sequence>MKCVTAVEEKEREDGQEYEIIVLGGLAGRLDQTVHLLSFLHKLRKKRSKIFAVTDDNVGWVLDEGEHSIRIDHSALGVTCGLLPIGVDGTMLSTSGLRWNLTDHPSSFDGLMSTSNHLVPGQDVWIKTSRPIWWTAELRDLGAPDKKETLMVNGTAR</sequence>
<dbReference type="InterPro" id="IPR007371">
    <property type="entry name" value="TPK_catalytic"/>
</dbReference>
<dbReference type="PANTHER" id="PTHR13622">
    <property type="entry name" value="THIAMIN PYROPHOSPHOKINASE"/>
    <property type="match status" value="1"/>
</dbReference>
<dbReference type="SMART" id="SM00983">
    <property type="entry name" value="TPK_B1_binding"/>
    <property type="match status" value="1"/>
</dbReference>
<dbReference type="InterPro" id="IPR036759">
    <property type="entry name" value="TPK_catalytic_sf"/>
</dbReference>
<evidence type="ECO:0000256" key="4">
    <source>
        <dbReference type="ARBA" id="ARBA00022840"/>
    </source>
</evidence>
<dbReference type="InterPro" id="IPR007373">
    <property type="entry name" value="Thiamin_PyroPKinase_B1-bd"/>
</dbReference>
<evidence type="ECO:0000256" key="3">
    <source>
        <dbReference type="ARBA" id="ARBA00022777"/>
    </source>
</evidence>
<dbReference type="Pfam" id="PF04265">
    <property type="entry name" value="TPK_B1_binding"/>
    <property type="match status" value="1"/>
</dbReference>
<dbReference type="Proteomes" id="UP001437256">
    <property type="component" value="Unassembled WGS sequence"/>
</dbReference>
<feature type="domain" description="Thiamin pyrophosphokinase thiamin-binding" evidence="5">
    <location>
        <begin position="65"/>
        <end position="132"/>
    </location>
</feature>
<dbReference type="Gene3D" id="3.40.50.10240">
    <property type="entry name" value="Thiamin pyrophosphokinase, catalytic domain"/>
    <property type="match status" value="1"/>
</dbReference>
<evidence type="ECO:0000313" key="7">
    <source>
        <dbReference type="Proteomes" id="UP001437256"/>
    </source>
</evidence>
<name>A0ABR3A4G1_9AGAR</name>
<accession>A0ABR3A4G1</accession>
<comment type="caution">
    <text evidence="6">The sequence shown here is derived from an EMBL/GenBank/DDBJ whole genome shotgun (WGS) entry which is preliminary data.</text>
</comment>
<evidence type="ECO:0000259" key="5">
    <source>
        <dbReference type="SMART" id="SM00983"/>
    </source>
</evidence>
<keyword evidence="4" id="KW-0067">ATP-binding</keyword>
<dbReference type="SUPFAM" id="SSF63999">
    <property type="entry name" value="Thiamin pyrophosphokinase, catalytic domain"/>
    <property type="match status" value="1"/>
</dbReference>
<gene>
    <name evidence="6" type="primary">THI80</name>
    <name evidence="6" type="ORF">AAF712_004468</name>
</gene>
<evidence type="ECO:0000313" key="6">
    <source>
        <dbReference type="EMBL" id="KAL0068390.1"/>
    </source>
</evidence>
<keyword evidence="1 6" id="KW-0808">Transferase</keyword>